<reference evidence="1 2" key="1">
    <citation type="submission" date="2014-07" db="EMBL/GenBank/DDBJ databases">
        <title>Methanogenic archaea and the global carbon cycle.</title>
        <authorList>
            <person name="Henriksen J.R."/>
            <person name="Luke J."/>
            <person name="Reinhart S."/>
            <person name="Benedict M.N."/>
            <person name="Youngblut N.D."/>
            <person name="Metcalf M.E."/>
            <person name="Whitaker R.J."/>
            <person name="Metcalf W.W."/>
        </authorList>
    </citation>
    <scope>NUCLEOTIDE SEQUENCE [LARGE SCALE GENOMIC DNA]</scope>
    <source>
        <strain evidence="1 2">C2J</strain>
    </source>
</reference>
<evidence type="ECO:0000313" key="2">
    <source>
        <dbReference type="Proteomes" id="UP000033123"/>
    </source>
</evidence>
<dbReference type="EMBL" id="CP009508">
    <property type="protein sequence ID" value="AKB37410.1"/>
    <property type="molecule type" value="Genomic_DNA"/>
</dbReference>
<accession>A0A0E3PQY6</accession>
<protein>
    <recommendedName>
        <fullName evidence="3">Mobile element protein</fullName>
    </recommendedName>
</protein>
<proteinExistence type="predicted"/>
<evidence type="ECO:0000313" key="1">
    <source>
        <dbReference type="EMBL" id="AKB37410.1"/>
    </source>
</evidence>
<dbReference type="Proteomes" id="UP000033123">
    <property type="component" value="Chromosome"/>
</dbReference>
<dbReference type="InterPro" id="IPR052344">
    <property type="entry name" value="Transposase-related"/>
</dbReference>
<dbReference type="KEGG" id="msj:MSSAC_2820"/>
<dbReference type="PANTHER" id="PTHR33678">
    <property type="entry name" value="BLL1576 PROTEIN"/>
    <property type="match status" value="1"/>
</dbReference>
<organism evidence="1 2">
    <name type="scientific">Methanosarcina siciliae C2J</name>
    <dbReference type="NCBI Taxonomy" id="1434118"/>
    <lineage>
        <taxon>Archaea</taxon>
        <taxon>Methanobacteriati</taxon>
        <taxon>Methanobacteriota</taxon>
        <taxon>Stenosarchaea group</taxon>
        <taxon>Methanomicrobia</taxon>
        <taxon>Methanosarcinales</taxon>
        <taxon>Methanosarcinaceae</taxon>
        <taxon>Methanosarcina</taxon>
    </lineage>
</organism>
<gene>
    <name evidence="1" type="ORF">MSSAC_2820</name>
</gene>
<dbReference type="PANTHER" id="PTHR33678:SF1">
    <property type="entry name" value="BLL1576 PROTEIN"/>
    <property type="match status" value="1"/>
</dbReference>
<sequence>MRKVTEHRAEIKKCPYCNCKNKADFPKSITKPVQYGITVLTIAIYLRNYQLIPYNRIKNLYEDVFGFKISSDT</sequence>
<dbReference type="PATRIC" id="fig|1434118.4.peg.3662"/>
<name>A0A0E3PQY6_9EURY</name>
<dbReference type="HOGENOM" id="CLU_2695840_0_0_2"/>
<dbReference type="AlphaFoldDB" id="A0A0E3PQY6"/>
<evidence type="ECO:0008006" key="3">
    <source>
        <dbReference type="Google" id="ProtNLM"/>
    </source>
</evidence>